<reference evidence="3 4" key="1">
    <citation type="submission" date="2017-03" db="EMBL/GenBank/DDBJ databases">
        <title>Isolation of Levoglucosan Utilizing Bacteria.</title>
        <authorList>
            <person name="Arya A.S."/>
        </authorList>
    </citation>
    <scope>NUCLEOTIDE SEQUENCE [LARGE SCALE GENOMIC DNA]</scope>
    <source>
        <strain evidence="3 4">MEC069</strain>
    </source>
</reference>
<dbReference type="Gene3D" id="3.10.129.10">
    <property type="entry name" value="Hotdog Thioesterase"/>
    <property type="match status" value="1"/>
</dbReference>
<comment type="similarity">
    <text evidence="1">Belongs to the thioester dehydratase family. FabZ subfamily.</text>
</comment>
<dbReference type="AlphaFoldDB" id="A0A4Y8Q1S2"/>
<name>A0A4Y8Q1S2_9BACL</name>
<dbReference type="Pfam" id="PF07977">
    <property type="entry name" value="FabA"/>
    <property type="match status" value="1"/>
</dbReference>
<dbReference type="GO" id="GO:0016829">
    <property type="term" value="F:lyase activity"/>
    <property type="evidence" value="ECO:0007669"/>
    <property type="project" value="UniProtKB-KW"/>
</dbReference>
<dbReference type="SUPFAM" id="SSF54637">
    <property type="entry name" value="Thioesterase/thiol ester dehydrase-isomerase"/>
    <property type="match status" value="1"/>
</dbReference>
<protein>
    <recommendedName>
        <fullName evidence="5">3-hydroxyacyl-ACP dehydratase</fullName>
    </recommendedName>
</protein>
<dbReference type="PANTHER" id="PTHR30272:SF1">
    <property type="entry name" value="3-HYDROXYACYL-[ACYL-CARRIER-PROTEIN] DEHYDRATASE"/>
    <property type="match status" value="1"/>
</dbReference>
<keyword evidence="4" id="KW-1185">Reference proteome</keyword>
<dbReference type="InterPro" id="IPR029069">
    <property type="entry name" value="HotDog_dom_sf"/>
</dbReference>
<evidence type="ECO:0000256" key="1">
    <source>
        <dbReference type="ARBA" id="ARBA00009174"/>
    </source>
</evidence>
<evidence type="ECO:0008006" key="5">
    <source>
        <dbReference type="Google" id="ProtNLM"/>
    </source>
</evidence>
<gene>
    <name evidence="3" type="ORF">B5M42_12270</name>
</gene>
<accession>A0A4Y8Q1S2</accession>
<comment type="caution">
    <text evidence="3">The sequence shown here is derived from an EMBL/GenBank/DDBJ whole genome shotgun (WGS) entry which is preliminary data.</text>
</comment>
<dbReference type="InterPro" id="IPR013114">
    <property type="entry name" value="FabA_FabZ"/>
</dbReference>
<proteinExistence type="inferred from homology"/>
<dbReference type="Proteomes" id="UP000298246">
    <property type="component" value="Unassembled WGS sequence"/>
</dbReference>
<organism evidence="3 4">
    <name type="scientific">Paenibacillus athensensis</name>
    <dbReference type="NCBI Taxonomy" id="1967502"/>
    <lineage>
        <taxon>Bacteria</taxon>
        <taxon>Bacillati</taxon>
        <taxon>Bacillota</taxon>
        <taxon>Bacilli</taxon>
        <taxon>Bacillales</taxon>
        <taxon>Paenibacillaceae</taxon>
        <taxon>Paenibacillus</taxon>
    </lineage>
</organism>
<sequence>MNPMLNEQAPFDLRLDRERIRQMLPRPYPFIFIDAVQELLPWEKIVCVKNIGSEEWALPGEEQKQALFPGMLLIEAMTQACTLLFKAGPSEHVLSGAMLLPTHVNSEFMQPVTPGEQVVFTCEVVRMFSRAAMVAATAEVDGQLAARAELSFAVV</sequence>
<evidence type="ECO:0000313" key="3">
    <source>
        <dbReference type="EMBL" id="TFE87220.1"/>
    </source>
</evidence>
<evidence type="ECO:0000256" key="2">
    <source>
        <dbReference type="ARBA" id="ARBA00023239"/>
    </source>
</evidence>
<evidence type="ECO:0000313" key="4">
    <source>
        <dbReference type="Proteomes" id="UP000298246"/>
    </source>
</evidence>
<dbReference type="RefSeq" id="WP_134753209.1">
    <property type="nucleotide sequence ID" value="NZ_MYFO02000002.1"/>
</dbReference>
<keyword evidence="2" id="KW-0456">Lyase</keyword>
<dbReference type="EMBL" id="MYFO01000014">
    <property type="protein sequence ID" value="TFE87220.1"/>
    <property type="molecule type" value="Genomic_DNA"/>
</dbReference>
<dbReference type="OrthoDB" id="9772788at2"/>
<dbReference type="PANTHER" id="PTHR30272">
    <property type="entry name" value="3-HYDROXYACYL-[ACYL-CARRIER-PROTEIN] DEHYDRATASE"/>
    <property type="match status" value="1"/>
</dbReference>